<dbReference type="GO" id="GO:0003676">
    <property type="term" value="F:nucleic acid binding"/>
    <property type="evidence" value="ECO:0007669"/>
    <property type="project" value="InterPro"/>
</dbReference>
<gene>
    <name evidence="3" type="ORF">ENV70_03885</name>
</gene>
<dbReference type="InterPro" id="IPR041527">
    <property type="entry name" value="YhcG_N"/>
</dbReference>
<reference evidence="3" key="1">
    <citation type="journal article" date="2020" name="mSystems">
        <title>Genome- and Community-Level Interaction Insights into Carbon Utilization and Element Cycling Functions of Hydrothermarchaeota in Hydrothermal Sediment.</title>
        <authorList>
            <person name="Zhou Z."/>
            <person name="Liu Y."/>
            <person name="Xu W."/>
            <person name="Pan J."/>
            <person name="Luo Z.H."/>
            <person name="Li M."/>
        </authorList>
    </citation>
    <scope>NUCLEOTIDE SEQUENCE [LARGE SCALE GENOMIC DNA]</scope>
    <source>
        <strain evidence="3">SpSt-783</strain>
    </source>
</reference>
<dbReference type="Gene3D" id="3.40.1350.10">
    <property type="match status" value="1"/>
</dbReference>
<dbReference type="PANTHER" id="PTHR30547:SF5">
    <property type="entry name" value="NUCLEASE YHCG-RELATED"/>
    <property type="match status" value="1"/>
</dbReference>
<dbReference type="InterPro" id="IPR011856">
    <property type="entry name" value="tRNA_endonuc-like_dom_sf"/>
</dbReference>
<dbReference type="InterPro" id="IPR053148">
    <property type="entry name" value="PD-DEXK-like_domain"/>
</dbReference>
<name>A0A7C6EI21_UNCW3</name>
<evidence type="ECO:0000259" key="2">
    <source>
        <dbReference type="Pfam" id="PF17761"/>
    </source>
</evidence>
<proteinExistence type="predicted"/>
<dbReference type="Pfam" id="PF06250">
    <property type="entry name" value="YhcG_C"/>
    <property type="match status" value="1"/>
</dbReference>
<dbReference type="Pfam" id="PF17761">
    <property type="entry name" value="DUF1016_N"/>
    <property type="match status" value="1"/>
</dbReference>
<comment type="caution">
    <text evidence="3">The sequence shown here is derived from an EMBL/GenBank/DDBJ whole genome shotgun (WGS) entry which is preliminary data.</text>
</comment>
<dbReference type="InterPro" id="IPR009362">
    <property type="entry name" value="YhcG_C"/>
</dbReference>
<protein>
    <submittedName>
        <fullName evidence="3">DUF1016 domain-containing protein</fullName>
    </submittedName>
</protein>
<feature type="domain" description="YhcG N-terminal" evidence="2">
    <location>
        <begin position="29"/>
        <end position="187"/>
    </location>
</feature>
<dbReference type="PANTHER" id="PTHR30547">
    <property type="entry name" value="UNCHARACTERIZED PROTEIN YHCG-RELATED"/>
    <property type="match status" value="1"/>
</dbReference>
<organism evidence="3">
    <name type="scientific">candidate division WOR-3 bacterium</name>
    <dbReference type="NCBI Taxonomy" id="2052148"/>
    <lineage>
        <taxon>Bacteria</taxon>
        <taxon>Bacteria division WOR-3</taxon>
    </lineage>
</organism>
<sequence>MRESKQLTEKTSVVTKTPAGKYINLLGKIAEILNQARTKAIREINKTQVLAYWEIGREIVEFEQKGKTRAEYGEELLKKLSADLSAKFGKGFSRSNLQNMRLFYLAYLQKCQTVSGKSLRSETVSRKSEISQTPSDQFEPMLSWSHYCELLKVEEPLARSFYEKESIQNNWSVRELKRQINSMLFERLALSKDTKAVMKMAKKGQIVEKPEDVIKDPYILEFLNLKEETSYTESQLEQALIDKLQYFLLELGKGFAFVARQKRITIANRHYYIDLVFYNRLLKCLILIDLKTDELDHADIGQMNFYLNYFKENEKAEDENDPIGLILCAKKDDIFAKYVLGGLSNKVFASKYKLALPSEKELRAKLKSSPLLKGKSERKK</sequence>
<evidence type="ECO:0000313" key="3">
    <source>
        <dbReference type="EMBL" id="HHS62742.1"/>
    </source>
</evidence>
<dbReference type="AlphaFoldDB" id="A0A7C6EI21"/>
<feature type="domain" description="YhcG PDDEXK nuclease" evidence="1">
    <location>
        <begin position="212"/>
        <end position="367"/>
    </location>
</feature>
<evidence type="ECO:0000259" key="1">
    <source>
        <dbReference type="Pfam" id="PF06250"/>
    </source>
</evidence>
<dbReference type="EMBL" id="DTHJ01000080">
    <property type="protein sequence ID" value="HHS62742.1"/>
    <property type="molecule type" value="Genomic_DNA"/>
</dbReference>
<accession>A0A7C6EI21</accession>